<evidence type="ECO:0000313" key="7">
    <source>
        <dbReference type="EMBL" id="SFE71403.1"/>
    </source>
</evidence>
<dbReference type="GO" id="GO:0003700">
    <property type="term" value="F:DNA-binding transcription factor activity"/>
    <property type="evidence" value="ECO:0007669"/>
    <property type="project" value="InterPro"/>
</dbReference>
<evidence type="ECO:0000256" key="3">
    <source>
        <dbReference type="ARBA" id="ARBA00023125"/>
    </source>
</evidence>
<reference evidence="6" key="2">
    <citation type="submission" date="2016-10" db="EMBL/GenBank/DDBJ databases">
        <authorList>
            <person name="de Groot N.N."/>
        </authorList>
    </citation>
    <scope>NUCLEOTIDE SEQUENCE [LARGE SCALE GENOMIC DNA]</scope>
    <source>
        <strain evidence="6">ATCC 20501</strain>
    </source>
</reference>
<dbReference type="Pfam" id="PF00126">
    <property type="entry name" value="HTH_1"/>
    <property type="match status" value="1"/>
</dbReference>
<dbReference type="SMR" id="A0A1H6EK69"/>
<evidence type="ECO:0000256" key="4">
    <source>
        <dbReference type="ARBA" id="ARBA00023163"/>
    </source>
</evidence>
<gene>
    <name evidence="6" type="ORF">SAMN02982929_07016</name>
    <name evidence="7" type="ORF">SAMN05216506_113224</name>
</gene>
<accession>A0A1I2CUE7</accession>
<dbReference type="EMBL" id="FNVB01000018">
    <property type="protein sequence ID" value="SEG98258.1"/>
    <property type="molecule type" value="Genomic_DNA"/>
</dbReference>
<keyword evidence="8" id="KW-1185">Reference proteome</keyword>
<feature type="domain" description="HTH lysR-type" evidence="5">
    <location>
        <begin position="2"/>
        <end position="59"/>
    </location>
</feature>
<dbReference type="Gene3D" id="3.40.190.10">
    <property type="entry name" value="Periplasmic binding protein-like II"/>
    <property type="match status" value="2"/>
</dbReference>
<protein>
    <submittedName>
        <fullName evidence="6">DNA-binding transcriptional regulator, LysR family</fullName>
    </submittedName>
</protein>
<dbReference type="RefSeq" id="WP_093357150.1">
    <property type="nucleotide sequence ID" value="NZ_FNVB01000018.1"/>
</dbReference>
<dbReference type="Proteomes" id="UP000236729">
    <property type="component" value="Unassembled WGS sequence"/>
</dbReference>
<dbReference type="GO" id="GO:0032993">
    <property type="term" value="C:protein-DNA complex"/>
    <property type="evidence" value="ECO:0007669"/>
    <property type="project" value="TreeGrafter"/>
</dbReference>
<reference evidence="8 9" key="1">
    <citation type="submission" date="2016-10" db="EMBL/GenBank/DDBJ databases">
        <authorList>
            <person name="Varghese N."/>
            <person name="Submissions S."/>
        </authorList>
    </citation>
    <scope>NUCLEOTIDE SEQUENCE [LARGE SCALE GENOMIC DNA]</scope>
    <source>
        <strain evidence="9">ATCC 20501</strain>
        <strain evidence="7 8">CGMCC 4.3529</strain>
    </source>
</reference>
<dbReference type="SUPFAM" id="SSF53850">
    <property type="entry name" value="Periplasmic binding protein-like II"/>
    <property type="match status" value="1"/>
</dbReference>
<dbReference type="Proteomes" id="UP000199690">
    <property type="component" value="Unassembled WGS sequence"/>
</dbReference>
<proteinExistence type="inferred from homology"/>
<dbReference type="CDD" id="cd00090">
    <property type="entry name" value="HTH_ARSR"/>
    <property type="match status" value="1"/>
</dbReference>
<dbReference type="InterPro" id="IPR005119">
    <property type="entry name" value="LysR_subst-bd"/>
</dbReference>
<name>A0A1H6EK69_9PSEU</name>
<dbReference type="PANTHER" id="PTHR30346">
    <property type="entry name" value="TRANSCRIPTIONAL DUAL REGULATOR HCAR-RELATED"/>
    <property type="match status" value="1"/>
</dbReference>
<dbReference type="PROSITE" id="PS50931">
    <property type="entry name" value="HTH_LYSR"/>
    <property type="match status" value="1"/>
</dbReference>
<dbReference type="PANTHER" id="PTHR30346:SF29">
    <property type="entry name" value="LYSR SUBSTRATE-BINDING"/>
    <property type="match status" value="1"/>
</dbReference>
<dbReference type="InterPro" id="IPR011991">
    <property type="entry name" value="ArsR-like_HTH"/>
</dbReference>
<evidence type="ECO:0000313" key="8">
    <source>
        <dbReference type="Proteomes" id="UP000199690"/>
    </source>
</evidence>
<organism evidence="6 9">
    <name type="scientific">Saccharopolyspora kobensis</name>
    <dbReference type="NCBI Taxonomy" id="146035"/>
    <lineage>
        <taxon>Bacteria</taxon>
        <taxon>Bacillati</taxon>
        <taxon>Actinomycetota</taxon>
        <taxon>Actinomycetes</taxon>
        <taxon>Pseudonocardiales</taxon>
        <taxon>Pseudonocardiaceae</taxon>
        <taxon>Saccharopolyspora</taxon>
    </lineage>
</organism>
<dbReference type="PRINTS" id="PR00039">
    <property type="entry name" value="HTHLYSR"/>
</dbReference>
<keyword evidence="4" id="KW-0804">Transcription</keyword>
<evidence type="ECO:0000313" key="6">
    <source>
        <dbReference type="EMBL" id="SEG98258.1"/>
    </source>
</evidence>
<sequence length="299" mass="32399">MLDPSRLLILLALREQGSVTRAAEQLGRTPPAVSQQLIRLEDEVGAQLAERLPHGVRLTPLGARMAESAERIAAALHDATSDAQRFRDEHRNRLRLGAFPTAGLALLPEALAAMRHRHPGAELSVVDLGPDEGIERVAAHRLDLALVGEYREALEAPPGVRLVHLLDDPVHAVLPTGHPRAGNTAPRLADFRDDTWACAPTDLPNRRQLEAAARAEDFAPRVAFEFESYAVAEAVVSAGVAVSFIPCLAITGAPGTTHHPLASGLHRRIHAAVPTSTRHAPLIEVFLQLLHDISRDLRR</sequence>
<comment type="similarity">
    <text evidence="1">Belongs to the LysR transcriptional regulatory family.</text>
</comment>
<dbReference type="InterPro" id="IPR036388">
    <property type="entry name" value="WH-like_DNA-bd_sf"/>
</dbReference>
<dbReference type="Gene3D" id="1.10.10.10">
    <property type="entry name" value="Winged helix-like DNA-binding domain superfamily/Winged helix DNA-binding domain"/>
    <property type="match status" value="1"/>
</dbReference>
<evidence type="ECO:0000256" key="2">
    <source>
        <dbReference type="ARBA" id="ARBA00023015"/>
    </source>
</evidence>
<evidence type="ECO:0000259" key="5">
    <source>
        <dbReference type="PROSITE" id="PS50931"/>
    </source>
</evidence>
<accession>A0A1H6EK69</accession>
<dbReference type="Pfam" id="PF03466">
    <property type="entry name" value="LysR_substrate"/>
    <property type="match status" value="1"/>
</dbReference>
<dbReference type="SUPFAM" id="SSF46785">
    <property type="entry name" value="Winged helix' DNA-binding domain"/>
    <property type="match status" value="1"/>
</dbReference>
<dbReference type="EMBL" id="FOME01000013">
    <property type="protein sequence ID" value="SFE71403.1"/>
    <property type="molecule type" value="Genomic_DNA"/>
</dbReference>
<evidence type="ECO:0000256" key="1">
    <source>
        <dbReference type="ARBA" id="ARBA00009437"/>
    </source>
</evidence>
<dbReference type="GO" id="GO:0003677">
    <property type="term" value="F:DNA binding"/>
    <property type="evidence" value="ECO:0007669"/>
    <property type="project" value="UniProtKB-KW"/>
</dbReference>
<dbReference type="InterPro" id="IPR000847">
    <property type="entry name" value="LysR_HTH_N"/>
</dbReference>
<dbReference type="InterPro" id="IPR036390">
    <property type="entry name" value="WH_DNA-bd_sf"/>
</dbReference>
<keyword evidence="2" id="KW-0805">Transcription regulation</keyword>
<dbReference type="AlphaFoldDB" id="A0A1H6EK69"/>
<evidence type="ECO:0000313" key="9">
    <source>
        <dbReference type="Proteomes" id="UP000236729"/>
    </source>
</evidence>
<keyword evidence="3 6" id="KW-0238">DNA-binding</keyword>